<comment type="cofactor">
    <cofactor evidence="2">
        <name>Fe cation</name>
        <dbReference type="ChEBI" id="CHEBI:24875"/>
    </cofactor>
    <text evidence="2">Binds 1 Fe cation per subunit.</text>
</comment>
<keyword evidence="7" id="KW-1185">Reference proteome</keyword>
<dbReference type="EMBL" id="CP067089">
    <property type="protein sequence ID" value="QQO08851.1"/>
    <property type="molecule type" value="Genomic_DNA"/>
</dbReference>
<dbReference type="InterPro" id="IPR008778">
    <property type="entry name" value="Pirin_C_dom"/>
</dbReference>
<dbReference type="PIRSF" id="PIRSF006232">
    <property type="entry name" value="Pirin"/>
    <property type="match status" value="1"/>
</dbReference>
<accession>A0A7T7XM10</accession>
<dbReference type="InterPro" id="IPR003829">
    <property type="entry name" value="Pirin_N_dom"/>
</dbReference>
<dbReference type="AlphaFoldDB" id="A0A7T7XM10"/>
<dbReference type="SUPFAM" id="SSF51182">
    <property type="entry name" value="RmlC-like cupins"/>
    <property type="match status" value="1"/>
</dbReference>
<proteinExistence type="inferred from homology"/>
<evidence type="ECO:0000256" key="2">
    <source>
        <dbReference type="PIRSR" id="PIRSR006232-1"/>
    </source>
</evidence>
<keyword evidence="2" id="KW-0479">Metal-binding</keyword>
<feature type="domain" description="Pirin N-terminal" evidence="4">
    <location>
        <begin position="22"/>
        <end position="120"/>
    </location>
</feature>
<dbReference type="CDD" id="cd02247">
    <property type="entry name" value="cupin_pirin_C"/>
    <property type="match status" value="1"/>
</dbReference>
<dbReference type="InterPro" id="IPR011051">
    <property type="entry name" value="RmlC_Cupin_sf"/>
</dbReference>
<dbReference type="PANTHER" id="PTHR13903:SF8">
    <property type="entry name" value="PIRIN"/>
    <property type="match status" value="1"/>
</dbReference>
<dbReference type="RefSeq" id="WP_215626157.1">
    <property type="nucleotide sequence ID" value="NZ_CP067089.2"/>
</dbReference>
<dbReference type="Pfam" id="PF05726">
    <property type="entry name" value="Pirin_C"/>
    <property type="match status" value="1"/>
</dbReference>
<dbReference type="Gene3D" id="2.60.120.10">
    <property type="entry name" value="Jelly Rolls"/>
    <property type="match status" value="2"/>
</dbReference>
<name>A0A7T7XM10_9SPIR</name>
<dbReference type="Proteomes" id="UP000595917">
    <property type="component" value="Chromosome"/>
</dbReference>
<protein>
    <submittedName>
        <fullName evidence="6">Pirin family protein</fullName>
    </submittedName>
</protein>
<dbReference type="Pfam" id="PF02678">
    <property type="entry name" value="Pirin"/>
    <property type="match status" value="1"/>
</dbReference>
<dbReference type="InterPro" id="IPR012093">
    <property type="entry name" value="Pirin"/>
</dbReference>
<comment type="similarity">
    <text evidence="1 3">Belongs to the pirin family.</text>
</comment>
<dbReference type="KEGG" id="bhc:JFL75_18265"/>
<evidence type="ECO:0000259" key="4">
    <source>
        <dbReference type="Pfam" id="PF02678"/>
    </source>
</evidence>
<dbReference type="CDD" id="cd02909">
    <property type="entry name" value="cupin_pirin_N"/>
    <property type="match status" value="1"/>
</dbReference>
<dbReference type="GO" id="GO:0046872">
    <property type="term" value="F:metal ion binding"/>
    <property type="evidence" value="ECO:0007669"/>
    <property type="project" value="UniProtKB-KW"/>
</dbReference>
<gene>
    <name evidence="6" type="ORF">JFL75_18265</name>
</gene>
<evidence type="ECO:0000313" key="6">
    <source>
        <dbReference type="EMBL" id="QQO08851.1"/>
    </source>
</evidence>
<feature type="binding site" evidence="2">
    <location>
        <position position="105"/>
    </location>
    <ligand>
        <name>Fe cation</name>
        <dbReference type="ChEBI" id="CHEBI:24875"/>
    </ligand>
</feature>
<sequence length="285" mass="31380">MSERTVKRLVRGFPAVDGAGVHLVRVLGHETVKDFDPFLMLDSFDSANPEDYIAGFPMHPHRGIETITYLIRGEIDHEDSLGNAGRIRDGQSQWMTAGSGILHQEMPQPTERLLGAQLWLNLPAAEKMAEPRYFDITKNMIGEKQTADATVRVLAGEYGDVKGAKPYHIQATYYDVAVKPGKSITIDTKAGETVFIFLIEGDAVITGDRIPEKTAVLFGEGDRITAAAPKDGPSRFLFLSGKPLGEEIAWGGPIVMNTRTELFKAFQELEEGTFIKHKAAPPKEN</sequence>
<evidence type="ECO:0000256" key="1">
    <source>
        <dbReference type="ARBA" id="ARBA00008416"/>
    </source>
</evidence>
<organism evidence="6 7">
    <name type="scientific">Breznakiella homolactica</name>
    <dbReference type="NCBI Taxonomy" id="2798577"/>
    <lineage>
        <taxon>Bacteria</taxon>
        <taxon>Pseudomonadati</taxon>
        <taxon>Spirochaetota</taxon>
        <taxon>Spirochaetia</taxon>
        <taxon>Spirochaetales</taxon>
        <taxon>Breznakiellaceae</taxon>
        <taxon>Breznakiella</taxon>
    </lineage>
</organism>
<reference evidence="6" key="1">
    <citation type="submission" date="2021-01" db="EMBL/GenBank/DDBJ databases">
        <title>Description of Breznakiella homolactica.</title>
        <authorList>
            <person name="Song Y."/>
            <person name="Brune A."/>
        </authorList>
    </citation>
    <scope>NUCLEOTIDE SEQUENCE</scope>
    <source>
        <strain evidence="6">RmG30</strain>
    </source>
</reference>
<feature type="binding site" evidence="2">
    <location>
        <position position="103"/>
    </location>
    <ligand>
        <name>Fe cation</name>
        <dbReference type="ChEBI" id="CHEBI:24875"/>
    </ligand>
</feature>
<keyword evidence="2" id="KW-0408">Iron</keyword>
<dbReference type="InterPro" id="IPR014710">
    <property type="entry name" value="RmlC-like_jellyroll"/>
</dbReference>
<evidence type="ECO:0000256" key="3">
    <source>
        <dbReference type="RuleBase" id="RU003457"/>
    </source>
</evidence>
<feature type="binding site" evidence="2">
    <location>
        <position position="61"/>
    </location>
    <ligand>
        <name>Fe cation</name>
        <dbReference type="ChEBI" id="CHEBI:24875"/>
    </ligand>
</feature>
<evidence type="ECO:0000259" key="5">
    <source>
        <dbReference type="Pfam" id="PF05726"/>
    </source>
</evidence>
<evidence type="ECO:0000313" key="7">
    <source>
        <dbReference type="Proteomes" id="UP000595917"/>
    </source>
</evidence>
<feature type="binding site" evidence="2">
    <location>
        <position position="59"/>
    </location>
    <ligand>
        <name>Fe cation</name>
        <dbReference type="ChEBI" id="CHEBI:24875"/>
    </ligand>
</feature>
<feature type="domain" description="Pirin C-terminal" evidence="5">
    <location>
        <begin position="173"/>
        <end position="274"/>
    </location>
</feature>
<dbReference type="PANTHER" id="PTHR13903">
    <property type="entry name" value="PIRIN-RELATED"/>
    <property type="match status" value="1"/>
</dbReference>